<dbReference type="InterPro" id="IPR050351">
    <property type="entry name" value="BphY/WalK/GraS-like"/>
</dbReference>
<dbReference type="Gene3D" id="3.30.565.10">
    <property type="entry name" value="Histidine kinase-like ATPase, C-terminal domain"/>
    <property type="match status" value="1"/>
</dbReference>
<keyword evidence="8" id="KW-1185">Reference proteome</keyword>
<dbReference type="InterPro" id="IPR005467">
    <property type="entry name" value="His_kinase_dom"/>
</dbReference>
<evidence type="ECO:0000256" key="5">
    <source>
        <dbReference type="ARBA" id="ARBA00023012"/>
    </source>
</evidence>
<evidence type="ECO:0000256" key="2">
    <source>
        <dbReference type="ARBA" id="ARBA00012438"/>
    </source>
</evidence>
<dbReference type="Proteomes" id="UP001464891">
    <property type="component" value="Unassembled WGS sequence"/>
</dbReference>
<name>A0ABV0JAZ6_9CYAN</name>
<comment type="catalytic activity">
    <reaction evidence="1">
        <text>ATP + protein L-histidine = ADP + protein N-phospho-L-histidine.</text>
        <dbReference type="EC" id="2.7.13.3"/>
    </reaction>
</comment>
<reference evidence="7 8" key="1">
    <citation type="submission" date="2022-04" db="EMBL/GenBank/DDBJ databases">
        <title>Positive selection, recombination, and allopatry shape intraspecific diversity of widespread and dominant cyanobacteria.</title>
        <authorList>
            <person name="Wei J."/>
            <person name="Shu W."/>
            <person name="Hu C."/>
        </authorList>
    </citation>
    <scope>NUCLEOTIDE SEQUENCE [LARGE SCALE GENOMIC DNA]</scope>
    <source>
        <strain evidence="7 8">GB2-A4</strain>
    </source>
</reference>
<evidence type="ECO:0000256" key="4">
    <source>
        <dbReference type="ARBA" id="ARBA00022777"/>
    </source>
</evidence>
<dbReference type="InterPro" id="IPR004358">
    <property type="entry name" value="Sig_transdc_His_kin-like_C"/>
</dbReference>
<evidence type="ECO:0000313" key="8">
    <source>
        <dbReference type="Proteomes" id="UP001464891"/>
    </source>
</evidence>
<evidence type="ECO:0000256" key="3">
    <source>
        <dbReference type="ARBA" id="ARBA00022679"/>
    </source>
</evidence>
<proteinExistence type="predicted"/>
<dbReference type="EMBL" id="JAMPKM010000011">
    <property type="protein sequence ID" value="MEP0818950.1"/>
    <property type="molecule type" value="Genomic_DNA"/>
</dbReference>
<dbReference type="PANTHER" id="PTHR42878:SF15">
    <property type="entry name" value="BACTERIOPHYTOCHROME"/>
    <property type="match status" value="1"/>
</dbReference>
<gene>
    <name evidence="7" type="ORF">NC998_17775</name>
</gene>
<sequence>MCLWVEDNGIGIASENQNRIFGGFERLHAEETYLVTGIGLAILRRALERMCGQTNVEADLGTGRRF</sequence>
<dbReference type="PANTHER" id="PTHR42878">
    <property type="entry name" value="TWO-COMPONENT HISTIDINE KINASE"/>
    <property type="match status" value="1"/>
</dbReference>
<dbReference type="PRINTS" id="PR00344">
    <property type="entry name" value="BCTRLSENSOR"/>
</dbReference>
<keyword evidence="5" id="KW-0902">Two-component regulatory system</keyword>
<dbReference type="InterPro" id="IPR003594">
    <property type="entry name" value="HATPase_dom"/>
</dbReference>
<dbReference type="Pfam" id="PF02518">
    <property type="entry name" value="HATPase_c"/>
    <property type="match status" value="1"/>
</dbReference>
<dbReference type="GO" id="GO:0005524">
    <property type="term" value="F:ATP binding"/>
    <property type="evidence" value="ECO:0007669"/>
    <property type="project" value="UniProtKB-KW"/>
</dbReference>
<keyword evidence="4" id="KW-0418">Kinase</keyword>
<evidence type="ECO:0000256" key="1">
    <source>
        <dbReference type="ARBA" id="ARBA00000085"/>
    </source>
</evidence>
<protein>
    <recommendedName>
        <fullName evidence="2">histidine kinase</fullName>
        <ecNumber evidence="2">2.7.13.3</ecNumber>
    </recommendedName>
</protein>
<evidence type="ECO:0000313" key="7">
    <source>
        <dbReference type="EMBL" id="MEP0818950.1"/>
    </source>
</evidence>
<accession>A0ABV0JAZ6</accession>
<keyword evidence="7" id="KW-0547">Nucleotide-binding</keyword>
<keyword evidence="3" id="KW-0808">Transferase</keyword>
<feature type="domain" description="Histidine kinase" evidence="6">
    <location>
        <begin position="1"/>
        <end position="66"/>
    </location>
</feature>
<evidence type="ECO:0000259" key="6">
    <source>
        <dbReference type="PROSITE" id="PS50109"/>
    </source>
</evidence>
<comment type="caution">
    <text evidence="7">The sequence shown here is derived from an EMBL/GenBank/DDBJ whole genome shotgun (WGS) entry which is preliminary data.</text>
</comment>
<organism evidence="7 8">
    <name type="scientific">Trichocoleus desertorum GB2-A4</name>
    <dbReference type="NCBI Taxonomy" id="2933944"/>
    <lineage>
        <taxon>Bacteria</taxon>
        <taxon>Bacillati</taxon>
        <taxon>Cyanobacteriota</taxon>
        <taxon>Cyanophyceae</taxon>
        <taxon>Leptolyngbyales</taxon>
        <taxon>Trichocoleusaceae</taxon>
        <taxon>Trichocoleus</taxon>
    </lineage>
</organism>
<dbReference type="InterPro" id="IPR036890">
    <property type="entry name" value="HATPase_C_sf"/>
</dbReference>
<dbReference type="SUPFAM" id="SSF55874">
    <property type="entry name" value="ATPase domain of HSP90 chaperone/DNA topoisomerase II/histidine kinase"/>
    <property type="match status" value="1"/>
</dbReference>
<keyword evidence="7" id="KW-0067">ATP-binding</keyword>
<dbReference type="EC" id="2.7.13.3" evidence="2"/>
<dbReference type="PROSITE" id="PS50109">
    <property type="entry name" value="HIS_KIN"/>
    <property type="match status" value="1"/>
</dbReference>